<protein>
    <submittedName>
        <fullName evidence="1">Uncharacterized protein</fullName>
    </submittedName>
</protein>
<dbReference type="EMBL" id="MT631521">
    <property type="protein sequence ID" value="QNO52786.1"/>
    <property type="molecule type" value="Genomic_DNA"/>
</dbReference>
<sequence length="76" mass="8600">MRWCPDSKITKHYNKIKKKKGANVAATAAARKLLQVIYPLAEKQGRVPDRRLGVQTLVTKHAALLDDRENLIKAHI</sequence>
<reference evidence="1" key="1">
    <citation type="submission" date="2020-06" db="EMBL/GenBank/DDBJ databases">
        <title>Unique genomic features of the anaerobic methanotrophic archaea.</title>
        <authorList>
            <person name="Chadwick G.L."/>
            <person name="Skennerton C.T."/>
            <person name="Laso-Perez R."/>
            <person name="Leu A.O."/>
            <person name="Speth D.R."/>
            <person name="Yu H."/>
            <person name="Morgan-Lang C."/>
            <person name="Hatzenpichler R."/>
            <person name="Goudeau D."/>
            <person name="Malmstrom R."/>
            <person name="Brazelton W.J."/>
            <person name="Woyke T."/>
            <person name="Hallam S.J."/>
            <person name="Tyson G.W."/>
            <person name="Wegener G."/>
            <person name="Boetius A."/>
            <person name="Orphan V."/>
        </authorList>
    </citation>
    <scope>NUCLEOTIDE SEQUENCE</scope>
</reference>
<proteinExistence type="predicted"/>
<organism evidence="1">
    <name type="scientific">Candidatus Methanophagaceae archaeon ANME-1 ERB6</name>
    <dbReference type="NCBI Taxonomy" id="2759912"/>
    <lineage>
        <taxon>Archaea</taxon>
        <taxon>Methanobacteriati</taxon>
        <taxon>Methanobacteriota</taxon>
        <taxon>Stenosarchaea group</taxon>
        <taxon>Methanomicrobia</taxon>
        <taxon>Candidatus Methanophagales</taxon>
        <taxon>Candidatus Methanophagaceae</taxon>
    </lineage>
</organism>
<dbReference type="AlphaFoldDB" id="A0A7G9YXQ2"/>
<evidence type="ECO:0000313" key="1">
    <source>
        <dbReference type="EMBL" id="QNO52786.1"/>
    </source>
</evidence>
<gene>
    <name evidence="1" type="ORF">HGGDFBBL_00018</name>
</gene>
<accession>A0A7G9YXQ2</accession>
<name>A0A7G9YXQ2_9EURY</name>